<keyword evidence="3" id="KW-1185">Reference proteome</keyword>
<dbReference type="AlphaFoldDB" id="A0A7X0D7G1"/>
<gene>
    <name evidence="2" type="ORF">HNR23_004662</name>
</gene>
<feature type="compositionally biased region" description="Basic and acidic residues" evidence="1">
    <location>
        <begin position="1"/>
        <end position="10"/>
    </location>
</feature>
<reference evidence="2 3" key="1">
    <citation type="submission" date="2020-08" db="EMBL/GenBank/DDBJ databases">
        <title>Sequencing the genomes of 1000 actinobacteria strains.</title>
        <authorList>
            <person name="Klenk H.-P."/>
        </authorList>
    </citation>
    <scope>NUCLEOTIDE SEQUENCE [LARGE SCALE GENOMIC DNA]</scope>
    <source>
        <strain evidence="2 3">DSM 46659</strain>
    </source>
</reference>
<proteinExistence type="predicted"/>
<sequence>MAEEPSREGGNDSPVDAARPSAAADGADGNRKEPAEQKDQKKDEKKQRKSSEDAQGAAAAPDEQEPDADGAGDSPESDLGPNERADRMFAVNNYFNGPVSAGDSTIGIATGTGRPAAARITGRLKEDDIHAALRHMVRPDPYGQAREELRTAHLVVLTGDPGLGRRTSAIALIRDVTDGLVVVLSPSMSLQELTERAYTRGRGYIVLDWFGGQGPGPLQERDFHWKALRDRVTDTGAHLVITTASRPGAVSAESVAHIPWRRPETGRVLRERLGGEITDEATNTVAAAVPNECTMADLVEVANRLARGEAPGAAVTEVFREADRYRIGQWFGAEHSDPPDPPTAEHAGDHDSGRRRTRDEIVEITALAFLLGMKQRDIETTAQRLTAALATRMPPPARPTAGCQAPQPPPPGQDVLPQRRIGRFSHELVRVEHHRVGGAVYRIPVFLEANDRVEVLRELWERFDVRFWDAVRAWIDALVAEQRFRVPAAEGLATLAVSALDEVAETYLEPWSQGAAGWAGQITATYVLWVMCGDDRLAPAALRTAVQWTTEGTDEQRETGVLAWSGALGVRFLSEAMRQLKQIIEDATDPVRPPVRNIPVALGLDAAIALGALFGTLTDQEQSVGELLRGVEKLLRSTRPHDRTRHRHALVLRAALSVLTVRSARNDAPAVALHIDRDPTVIPQVVALWAAVIVHRRVRRDAIIALWRTLCALRRLSAEADARSRELVASLADVLPRDEHEDFRAAFTAIARRPDEDRQFADDILAILLGAIDPSTSTA</sequence>
<feature type="compositionally biased region" description="Basic and acidic residues" evidence="1">
    <location>
        <begin position="28"/>
        <end position="52"/>
    </location>
</feature>
<feature type="compositionally biased region" description="Basic and acidic residues" evidence="1">
    <location>
        <begin position="346"/>
        <end position="358"/>
    </location>
</feature>
<protein>
    <submittedName>
        <fullName evidence="2">Uncharacterized protein</fullName>
    </submittedName>
</protein>
<dbReference type="Proteomes" id="UP000546642">
    <property type="component" value="Unassembled WGS sequence"/>
</dbReference>
<dbReference type="RefSeq" id="WP_184078736.1">
    <property type="nucleotide sequence ID" value="NZ_JACHDS010000001.1"/>
</dbReference>
<accession>A0A7X0D7G1</accession>
<name>A0A7X0D7G1_9ACTN</name>
<evidence type="ECO:0000313" key="3">
    <source>
        <dbReference type="Proteomes" id="UP000546642"/>
    </source>
</evidence>
<comment type="caution">
    <text evidence="2">The sequence shown here is derived from an EMBL/GenBank/DDBJ whole genome shotgun (WGS) entry which is preliminary data.</text>
</comment>
<dbReference type="EMBL" id="JACHDS010000001">
    <property type="protein sequence ID" value="MBB6174602.1"/>
    <property type="molecule type" value="Genomic_DNA"/>
</dbReference>
<organism evidence="2 3">
    <name type="scientific">Nocardiopsis mwathae</name>
    <dbReference type="NCBI Taxonomy" id="1472723"/>
    <lineage>
        <taxon>Bacteria</taxon>
        <taxon>Bacillati</taxon>
        <taxon>Actinomycetota</taxon>
        <taxon>Actinomycetes</taxon>
        <taxon>Streptosporangiales</taxon>
        <taxon>Nocardiopsidaceae</taxon>
        <taxon>Nocardiopsis</taxon>
    </lineage>
</organism>
<feature type="region of interest" description="Disordered" evidence="1">
    <location>
        <begin position="1"/>
        <end position="83"/>
    </location>
</feature>
<feature type="compositionally biased region" description="Low complexity" evidence="1">
    <location>
        <begin position="12"/>
        <end position="27"/>
    </location>
</feature>
<evidence type="ECO:0000313" key="2">
    <source>
        <dbReference type="EMBL" id="MBB6174602.1"/>
    </source>
</evidence>
<feature type="region of interest" description="Disordered" evidence="1">
    <location>
        <begin position="331"/>
        <end position="358"/>
    </location>
</feature>
<evidence type="ECO:0000256" key="1">
    <source>
        <dbReference type="SAM" id="MobiDB-lite"/>
    </source>
</evidence>